<keyword evidence="2" id="KW-1185">Reference proteome</keyword>
<evidence type="ECO:0000313" key="1">
    <source>
        <dbReference type="EMBL" id="GCF11649.1"/>
    </source>
</evidence>
<gene>
    <name evidence="1" type="ORF">KDI_52130</name>
</gene>
<proteinExistence type="predicted"/>
<dbReference type="Proteomes" id="UP000322530">
    <property type="component" value="Unassembled WGS sequence"/>
</dbReference>
<protein>
    <recommendedName>
        <fullName evidence="3">Transposase DDE domain-containing protein</fullName>
    </recommendedName>
</protein>
<comment type="caution">
    <text evidence="1">The sequence shown here is derived from an EMBL/GenBank/DDBJ whole genome shotgun (WGS) entry which is preliminary data.</text>
</comment>
<organism evidence="1 2">
    <name type="scientific">Dictyobacter arantiisoli</name>
    <dbReference type="NCBI Taxonomy" id="2014874"/>
    <lineage>
        <taxon>Bacteria</taxon>
        <taxon>Bacillati</taxon>
        <taxon>Chloroflexota</taxon>
        <taxon>Ktedonobacteria</taxon>
        <taxon>Ktedonobacterales</taxon>
        <taxon>Dictyobacteraceae</taxon>
        <taxon>Dictyobacter</taxon>
    </lineage>
</organism>
<accession>A0A5A5TKR1</accession>
<name>A0A5A5TKR1_9CHLR</name>
<evidence type="ECO:0008006" key="3">
    <source>
        <dbReference type="Google" id="ProtNLM"/>
    </source>
</evidence>
<reference evidence="1 2" key="1">
    <citation type="submission" date="2019-01" db="EMBL/GenBank/DDBJ databases">
        <title>Draft genome sequence of Dictyobacter sp. Uno17.</title>
        <authorList>
            <person name="Wang C.M."/>
            <person name="Zheng Y."/>
            <person name="Sakai Y."/>
            <person name="Abe K."/>
            <person name="Yokota A."/>
            <person name="Yabe S."/>
        </authorList>
    </citation>
    <scope>NUCLEOTIDE SEQUENCE [LARGE SCALE GENOMIC DNA]</scope>
    <source>
        <strain evidence="1 2">Uno17</strain>
    </source>
</reference>
<sequence>MWNLRLELGHQLAPDPVRTTEFAPAFPLPPLPPAHKEIPSSSPAQGYGAAEVALPWKTGRFSGRDVALQPDGTLRCPAGQLLVAHERRREADGSLRMVYAASIHSCRPCPLREQCQWNGKATGKPRQVSVLLHPLVIGSAPLLWRDWSRREHRRACIQLVRDQQIEVEVRLAEDASRQGSSLPSPSILSRAQRAHFRLSWSERLTRNARAPAEEPVSIKLFGVPDTFVDFLGLRVA</sequence>
<dbReference type="EMBL" id="BIXY01000130">
    <property type="protein sequence ID" value="GCF11649.1"/>
    <property type="molecule type" value="Genomic_DNA"/>
</dbReference>
<dbReference type="AlphaFoldDB" id="A0A5A5TKR1"/>
<evidence type="ECO:0000313" key="2">
    <source>
        <dbReference type="Proteomes" id="UP000322530"/>
    </source>
</evidence>